<keyword evidence="1" id="KW-1133">Transmembrane helix</keyword>
<feature type="transmembrane region" description="Helical" evidence="1">
    <location>
        <begin position="6"/>
        <end position="25"/>
    </location>
</feature>
<dbReference type="KEGG" id="ckh:LVJ77_03950"/>
<evidence type="ECO:0000256" key="1">
    <source>
        <dbReference type="SAM" id="Phobius"/>
    </source>
</evidence>
<dbReference type="EMBL" id="CP091521">
    <property type="protein sequence ID" value="UOP05358.1"/>
    <property type="molecule type" value="Genomic_DNA"/>
</dbReference>
<dbReference type="Proteomes" id="UP000831534">
    <property type="component" value="Chromosome"/>
</dbReference>
<name>A0A8T9MY08_9NEIS</name>
<evidence type="ECO:0008006" key="4">
    <source>
        <dbReference type="Google" id="ProtNLM"/>
    </source>
</evidence>
<keyword evidence="3" id="KW-1185">Reference proteome</keyword>
<evidence type="ECO:0000313" key="3">
    <source>
        <dbReference type="Proteomes" id="UP000831534"/>
    </source>
</evidence>
<dbReference type="RefSeq" id="WP_027009436.1">
    <property type="nucleotide sequence ID" value="NZ_CP091521.1"/>
</dbReference>
<reference evidence="2" key="1">
    <citation type="journal article" date="2022" name="Res Sq">
        <title>Evolution of multicellular longitudinally dividing oral cavity symbionts (Neisseriaceae).</title>
        <authorList>
            <person name="Nyongesa S."/>
            <person name="Weber P."/>
            <person name="Bernet E."/>
            <person name="Pullido F."/>
            <person name="Nieckarz M."/>
            <person name="Delaby M."/>
            <person name="Nieves C."/>
            <person name="Viehboeck T."/>
            <person name="Krause N."/>
            <person name="Rivera-Millot A."/>
            <person name="Nakamura A."/>
            <person name="Vischer N."/>
            <person name="VanNieuwenhze M."/>
            <person name="Brun Y."/>
            <person name="Cava F."/>
            <person name="Bulgheresi S."/>
            <person name="Veyrier F."/>
        </authorList>
    </citation>
    <scope>NUCLEOTIDE SEQUENCE</scope>
    <source>
        <strain evidence="2">17694</strain>
    </source>
</reference>
<evidence type="ECO:0000313" key="2">
    <source>
        <dbReference type="EMBL" id="UOP05358.1"/>
    </source>
</evidence>
<feature type="transmembrane region" description="Helical" evidence="1">
    <location>
        <begin position="37"/>
        <end position="56"/>
    </location>
</feature>
<feature type="transmembrane region" description="Helical" evidence="1">
    <location>
        <begin position="62"/>
        <end position="82"/>
    </location>
</feature>
<protein>
    <recommendedName>
        <fullName evidence="4">Holin</fullName>
    </recommendedName>
</protein>
<organism evidence="2 3">
    <name type="scientific">Conchiformibius kuhniae</name>
    <dbReference type="NCBI Taxonomy" id="211502"/>
    <lineage>
        <taxon>Bacteria</taxon>
        <taxon>Pseudomonadati</taxon>
        <taxon>Pseudomonadota</taxon>
        <taxon>Betaproteobacteria</taxon>
        <taxon>Neisseriales</taxon>
        <taxon>Neisseriaceae</taxon>
        <taxon>Conchiformibius</taxon>
    </lineage>
</organism>
<keyword evidence="1" id="KW-0812">Transmembrane</keyword>
<gene>
    <name evidence="2" type="ORF">LVJ77_03950</name>
</gene>
<dbReference type="AlphaFoldDB" id="A0A8T9MY08"/>
<accession>A0A8T9MY08</accession>
<keyword evidence="1" id="KW-0472">Membrane</keyword>
<reference evidence="2" key="2">
    <citation type="submission" date="2024-09" db="EMBL/GenBank/DDBJ databases">
        <authorList>
            <person name="Veyrier F.J."/>
        </authorList>
    </citation>
    <scope>NUCLEOTIDE SEQUENCE</scope>
    <source>
        <strain evidence="2">17694</strain>
    </source>
</reference>
<proteinExistence type="predicted"/>
<sequence>MNAWQTLFPAGIVFAMCGGILGVLGAFEQGHGTWRRVAVEAAIAAVLAAAVAENYLPLNKAWLCGGFGVGVGLVAGYVLDAVKAVAPDTVRRLADKLAKRYAPDDAGKS</sequence>